<evidence type="ECO:0000313" key="2">
    <source>
        <dbReference type="EMBL" id="AGS53903.1"/>
    </source>
</evidence>
<organism evidence="2">
    <name type="scientific">uncultured bacterium contig00078</name>
    <dbReference type="NCBI Taxonomy" id="1181556"/>
    <lineage>
        <taxon>Bacteria</taxon>
        <taxon>environmental samples</taxon>
    </lineage>
</organism>
<accession>A0A806K2D0</accession>
<dbReference type="Gene3D" id="3.60.21.10">
    <property type="match status" value="1"/>
</dbReference>
<reference evidence="2" key="1">
    <citation type="submission" date="2012-03" db="EMBL/GenBank/DDBJ databases">
        <title>Functional metagenomics reveals considerable lignocellulase gene clusters in the gut microbiome of a wood-feeding higher termite.</title>
        <authorList>
            <person name="Liu N."/>
        </authorList>
    </citation>
    <scope>NUCLEOTIDE SEQUENCE</scope>
</reference>
<dbReference type="GO" id="GO:0016787">
    <property type="term" value="F:hydrolase activity"/>
    <property type="evidence" value="ECO:0007669"/>
    <property type="project" value="InterPro"/>
</dbReference>
<dbReference type="PANTHER" id="PTHR12905">
    <property type="entry name" value="METALLOPHOSPHOESTERASE"/>
    <property type="match status" value="1"/>
</dbReference>
<dbReference type="AlphaFoldDB" id="A0A806K2D0"/>
<feature type="domain" description="Calcineurin-like phosphoesterase" evidence="1">
    <location>
        <begin position="24"/>
        <end position="189"/>
    </location>
</feature>
<sequence length="218" mass="25398">MKILCISDQIDPLVYSPGIKERFSDVELILSAGDLPLDYLDFIISNLNKPLYFVFGNHHTEDMKHYKKLWNTPLEEIQSGYMGCGAVHLGSKVKKEGNFIIAGLGGSMRYNNGPNQYSELEMFFEIIKMIPRLLWNRIFNGRYLDILLTHAPPRGIHDKKDKCHWGFKTYLWFIKKFKPKYLVHGHIHLYDLSEVRCTNWKNTTIVNAYGHYIINIGD</sequence>
<name>A0A806K2D0_9BACT</name>
<dbReference type="Pfam" id="PF00149">
    <property type="entry name" value="Metallophos"/>
    <property type="match status" value="1"/>
</dbReference>
<dbReference type="InterPro" id="IPR004843">
    <property type="entry name" value="Calcineurin-like_PHP"/>
</dbReference>
<proteinExistence type="predicted"/>
<dbReference type="InterPro" id="IPR029052">
    <property type="entry name" value="Metallo-depent_PP-like"/>
</dbReference>
<protein>
    <recommendedName>
        <fullName evidence="1">Calcineurin-like phosphoesterase domain-containing protein</fullName>
    </recommendedName>
</protein>
<dbReference type="PANTHER" id="PTHR12905:SF0">
    <property type="entry name" value="CALCINEURIN-LIKE PHOSPHOESTERASE DOMAIN-CONTAINING PROTEIN"/>
    <property type="match status" value="1"/>
</dbReference>
<dbReference type="SUPFAM" id="SSF56300">
    <property type="entry name" value="Metallo-dependent phosphatases"/>
    <property type="match status" value="1"/>
</dbReference>
<dbReference type="InterPro" id="IPR051693">
    <property type="entry name" value="UPF0046_metallophosphoest"/>
</dbReference>
<dbReference type="EMBL" id="JQ844260">
    <property type="protein sequence ID" value="AGS53903.1"/>
    <property type="molecule type" value="Genomic_DNA"/>
</dbReference>
<evidence type="ECO:0000259" key="1">
    <source>
        <dbReference type="Pfam" id="PF00149"/>
    </source>
</evidence>